<evidence type="ECO:0000259" key="4">
    <source>
        <dbReference type="Pfam" id="PF13407"/>
    </source>
</evidence>
<protein>
    <submittedName>
        <fullName evidence="5">Substrate-binding domain-containing protein</fullName>
    </submittedName>
</protein>
<dbReference type="PANTHER" id="PTHR46847">
    <property type="entry name" value="D-ALLOSE-BINDING PERIPLASMIC PROTEIN-RELATED"/>
    <property type="match status" value="1"/>
</dbReference>
<evidence type="ECO:0000256" key="2">
    <source>
        <dbReference type="ARBA" id="ARBA00007639"/>
    </source>
</evidence>
<reference evidence="5" key="2">
    <citation type="journal article" date="2021" name="PeerJ">
        <title>Extensive microbial diversity within the chicken gut microbiome revealed by metagenomics and culture.</title>
        <authorList>
            <person name="Gilroy R."/>
            <person name="Ravi A."/>
            <person name="Getino M."/>
            <person name="Pursley I."/>
            <person name="Horton D.L."/>
            <person name="Alikhan N.F."/>
            <person name="Baker D."/>
            <person name="Gharbi K."/>
            <person name="Hall N."/>
            <person name="Watson M."/>
            <person name="Adriaenssens E.M."/>
            <person name="Foster-Nyarko E."/>
            <person name="Jarju S."/>
            <person name="Secka A."/>
            <person name="Antonio M."/>
            <person name="Oren A."/>
            <person name="Chaudhuri R.R."/>
            <person name="La Ragione R."/>
            <person name="Hildebrand F."/>
            <person name="Pallen M.J."/>
        </authorList>
    </citation>
    <scope>NUCLEOTIDE SEQUENCE</scope>
    <source>
        <strain evidence="5">ChiBcec6-7307</strain>
    </source>
</reference>
<reference evidence="5" key="1">
    <citation type="submission" date="2020-10" db="EMBL/GenBank/DDBJ databases">
        <authorList>
            <person name="Gilroy R."/>
        </authorList>
    </citation>
    <scope>NUCLEOTIDE SEQUENCE</scope>
    <source>
        <strain evidence="5">ChiBcec6-7307</strain>
    </source>
</reference>
<proteinExistence type="inferred from homology"/>
<evidence type="ECO:0000256" key="3">
    <source>
        <dbReference type="ARBA" id="ARBA00022729"/>
    </source>
</evidence>
<dbReference type="EMBL" id="DVOS01000042">
    <property type="protein sequence ID" value="HIV23234.1"/>
    <property type="molecule type" value="Genomic_DNA"/>
</dbReference>
<dbReference type="Pfam" id="PF13407">
    <property type="entry name" value="Peripla_BP_4"/>
    <property type="match status" value="1"/>
</dbReference>
<comment type="subcellular location">
    <subcellularLocation>
        <location evidence="1">Cell envelope</location>
    </subcellularLocation>
</comment>
<sequence>MKNSKKIFILTEGILAILAAATALAMLGESNGSRQKRVSVIIQDSDDSQWSAFKYGLRLAAEDLGIEMFVVSTSGQMSVQEEEELIQWEMDSGVDAMIVQPIPGEAGEQLMRNTADSVPLMLVGWADEGEPEFPVTGPDHYAMGKTLAQELLEDYGGDIGGKTLGIVSENEDAPALARRKQGFLDGIAGQDASVLWTVSEYGERAEYTLELQPEADFVIALDNGSLVSAGKASAEKNLHGALVYGIGNSAEAIYYVDFGSAECMVVPDEFNMGYQSLSEVAGSLAMFSGGMESRTVSHTVIRRENLFTEENQEILFTMSQ</sequence>
<dbReference type="InterPro" id="IPR025997">
    <property type="entry name" value="SBP_2_dom"/>
</dbReference>
<keyword evidence="3" id="KW-0732">Signal</keyword>
<comment type="similarity">
    <text evidence="2">Belongs to the bacterial solute-binding protein 2 family.</text>
</comment>
<dbReference type="SUPFAM" id="SSF53822">
    <property type="entry name" value="Periplasmic binding protein-like I"/>
    <property type="match status" value="1"/>
</dbReference>
<feature type="domain" description="Periplasmic binding protein" evidence="4">
    <location>
        <begin position="39"/>
        <end position="277"/>
    </location>
</feature>
<evidence type="ECO:0000313" key="6">
    <source>
        <dbReference type="Proteomes" id="UP000886889"/>
    </source>
</evidence>
<accession>A0A9D1NYN5</accession>
<dbReference type="GO" id="GO:0030313">
    <property type="term" value="C:cell envelope"/>
    <property type="evidence" value="ECO:0007669"/>
    <property type="project" value="UniProtKB-SubCell"/>
</dbReference>
<evidence type="ECO:0000256" key="1">
    <source>
        <dbReference type="ARBA" id="ARBA00004196"/>
    </source>
</evidence>
<dbReference type="AlphaFoldDB" id="A0A9D1NYN5"/>
<dbReference type="Gene3D" id="3.40.50.2300">
    <property type="match status" value="2"/>
</dbReference>
<dbReference type="InterPro" id="IPR028082">
    <property type="entry name" value="Peripla_BP_I"/>
</dbReference>
<dbReference type="PANTHER" id="PTHR46847:SF1">
    <property type="entry name" value="D-ALLOSE-BINDING PERIPLASMIC PROTEIN-RELATED"/>
    <property type="match status" value="1"/>
</dbReference>
<evidence type="ECO:0000313" key="5">
    <source>
        <dbReference type="EMBL" id="HIV23234.1"/>
    </source>
</evidence>
<dbReference type="Proteomes" id="UP000886889">
    <property type="component" value="Unassembled WGS sequence"/>
</dbReference>
<name>A0A9D1NYN5_9FIRM</name>
<comment type="caution">
    <text evidence="5">The sequence shown here is derived from an EMBL/GenBank/DDBJ whole genome shotgun (WGS) entry which is preliminary data.</text>
</comment>
<dbReference type="GO" id="GO:0030246">
    <property type="term" value="F:carbohydrate binding"/>
    <property type="evidence" value="ECO:0007669"/>
    <property type="project" value="UniProtKB-ARBA"/>
</dbReference>
<organism evidence="5 6">
    <name type="scientific">Candidatus Merdiplasma excrementigallinarum</name>
    <dbReference type="NCBI Taxonomy" id="2840864"/>
    <lineage>
        <taxon>Bacteria</taxon>
        <taxon>Bacillati</taxon>
        <taxon>Bacillota</taxon>
        <taxon>Clostridia</taxon>
        <taxon>Lachnospirales</taxon>
        <taxon>Lachnospiraceae</taxon>
        <taxon>Lachnospiraceae incertae sedis</taxon>
        <taxon>Candidatus Merdiplasma</taxon>
    </lineage>
</organism>
<gene>
    <name evidence="5" type="ORF">IAC80_04765</name>
</gene>